<keyword evidence="2" id="KW-1185">Reference proteome</keyword>
<sequence length="260" mass="28662">MAKTDKERLATGFWNRIESNQATDCNNLYSPATRMANPPSVAANAAALVGIADIALRASKELYSFFSTIKDAPKDIILSTTELQAVSHVLSEIRIFSTEFGDSPFTTKDRLSLKALLSTLRACEKNNKLEHLQQELSRHKDILHTSLSLCGRENDISLRKQADIAQQIIDSLHDSTTEQYQILDGRIQEAASQASQSSLKALNAIQSLESTNIRGFEGLGASASSIFGAIETKTQSLHQHNLHTHDKFEPQTTKHLNNST</sequence>
<dbReference type="Proteomes" id="UP001276659">
    <property type="component" value="Unassembled WGS sequence"/>
</dbReference>
<gene>
    <name evidence="1" type="ORF">OEA41_009674</name>
</gene>
<evidence type="ECO:0000313" key="2">
    <source>
        <dbReference type="Proteomes" id="UP001276659"/>
    </source>
</evidence>
<organism evidence="1 2">
    <name type="scientific">Lepraria neglecta</name>
    <dbReference type="NCBI Taxonomy" id="209136"/>
    <lineage>
        <taxon>Eukaryota</taxon>
        <taxon>Fungi</taxon>
        <taxon>Dikarya</taxon>
        <taxon>Ascomycota</taxon>
        <taxon>Pezizomycotina</taxon>
        <taxon>Lecanoromycetes</taxon>
        <taxon>OSLEUM clade</taxon>
        <taxon>Lecanoromycetidae</taxon>
        <taxon>Lecanorales</taxon>
        <taxon>Lecanorineae</taxon>
        <taxon>Stereocaulaceae</taxon>
        <taxon>Lepraria</taxon>
    </lineage>
</organism>
<evidence type="ECO:0000313" key="1">
    <source>
        <dbReference type="EMBL" id="KAK3170287.1"/>
    </source>
</evidence>
<accession>A0AAD9Z5C5</accession>
<comment type="caution">
    <text evidence="1">The sequence shown here is derived from an EMBL/GenBank/DDBJ whole genome shotgun (WGS) entry which is preliminary data.</text>
</comment>
<protein>
    <recommendedName>
        <fullName evidence="3">Fungal N-terminal domain-containing protein</fullName>
    </recommendedName>
</protein>
<proteinExistence type="predicted"/>
<dbReference type="AlphaFoldDB" id="A0AAD9Z5C5"/>
<dbReference type="EMBL" id="JASNWA010000009">
    <property type="protein sequence ID" value="KAK3170287.1"/>
    <property type="molecule type" value="Genomic_DNA"/>
</dbReference>
<name>A0AAD9Z5C5_9LECA</name>
<evidence type="ECO:0008006" key="3">
    <source>
        <dbReference type="Google" id="ProtNLM"/>
    </source>
</evidence>
<reference evidence="1" key="1">
    <citation type="submission" date="2022-11" db="EMBL/GenBank/DDBJ databases">
        <title>Chromosomal genome sequence assembly and mating type (MAT) locus characterization of the leprose asexual lichenized fungus Lepraria neglecta (Nyl.) Erichsen.</title>
        <authorList>
            <person name="Allen J.L."/>
            <person name="Pfeffer B."/>
        </authorList>
    </citation>
    <scope>NUCLEOTIDE SEQUENCE</scope>
    <source>
        <strain evidence="1">Allen 5258</strain>
    </source>
</reference>